<dbReference type="Pfam" id="PF03692">
    <property type="entry name" value="CxxCxxCC"/>
    <property type="match status" value="1"/>
</dbReference>
<organism evidence="1">
    <name type="scientific">Desulfofervidus auxilii</name>
    <dbReference type="NCBI Taxonomy" id="1621989"/>
    <lineage>
        <taxon>Bacteria</taxon>
        <taxon>Pseudomonadati</taxon>
        <taxon>Thermodesulfobacteriota</taxon>
        <taxon>Candidatus Desulfofervidia</taxon>
        <taxon>Candidatus Desulfofervidales</taxon>
        <taxon>Candidatus Desulfofervidaceae</taxon>
        <taxon>Candidatus Desulfofervidus</taxon>
    </lineage>
</organism>
<proteinExistence type="predicted"/>
<dbReference type="InterPro" id="IPR005358">
    <property type="entry name" value="Puta_zinc/iron-chelating_dom"/>
</dbReference>
<dbReference type="Proteomes" id="UP000886289">
    <property type="component" value="Unassembled WGS sequence"/>
</dbReference>
<reference evidence="1" key="1">
    <citation type="journal article" date="2020" name="mSystems">
        <title>Genome- and Community-Level Interaction Insights into Carbon Utilization and Element Cycling Functions of Hydrothermarchaeota in Hydrothermal Sediment.</title>
        <authorList>
            <person name="Zhou Z."/>
            <person name="Liu Y."/>
            <person name="Xu W."/>
            <person name="Pan J."/>
            <person name="Luo Z.H."/>
            <person name="Li M."/>
        </authorList>
    </citation>
    <scope>NUCLEOTIDE SEQUENCE [LARGE SCALE GENOMIC DNA]</scope>
    <source>
        <strain evidence="1">HyVt-233</strain>
    </source>
</reference>
<protein>
    <submittedName>
        <fullName evidence="1">YkgJ family cysteine cluster protein</fullName>
    </submittedName>
</protein>
<dbReference type="EMBL" id="DRBS01000007">
    <property type="protein sequence ID" value="HDD43257.1"/>
    <property type="molecule type" value="Genomic_DNA"/>
</dbReference>
<dbReference type="AlphaFoldDB" id="A0A7C0Y329"/>
<evidence type="ECO:0000313" key="1">
    <source>
        <dbReference type="EMBL" id="HDD43257.1"/>
    </source>
</evidence>
<comment type="caution">
    <text evidence="1">The sequence shown here is derived from an EMBL/GenBank/DDBJ whole genome shotgun (WGS) entry which is preliminary data.</text>
</comment>
<gene>
    <name evidence="1" type="ORF">ENG63_00145</name>
</gene>
<accession>A0A7C0Y329</accession>
<name>A0A7C0Y329_DESA2</name>
<sequence>MFEILADYLKLVNKVEAFLARVKEKFGSEIHCQIGCTDCCQQEFGIFPIEAYYLWQGWPKSIEKESGKCPLLKENLCLAYPFRPLICRTQGYPLWSREGEKEGYPLITVCPKNFSKYDLNTLPSEYVLNLDLMNKILVSINYLFVKKYHLDLPLRLKISEIPNFKEIFSRL</sequence>